<evidence type="ECO:0000313" key="4">
    <source>
        <dbReference type="EMBL" id="KAK8916372.1"/>
    </source>
</evidence>
<dbReference type="PROSITE" id="PS50088">
    <property type="entry name" value="ANK_REPEAT"/>
    <property type="match status" value="3"/>
</dbReference>
<dbReference type="Pfam" id="PF13606">
    <property type="entry name" value="Ank_3"/>
    <property type="match status" value="1"/>
</dbReference>
<keyword evidence="1" id="KW-0677">Repeat</keyword>
<reference evidence="4 5" key="1">
    <citation type="journal article" date="2022" name="Nat. Plants">
        <title>Genomes of leafy and leafless Platanthera orchids illuminate the evolution of mycoheterotrophy.</title>
        <authorList>
            <person name="Li M.H."/>
            <person name="Liu K.W."/>
            <person name="Li Z."/>
            <person name="Lu H.C."/>
            <person name="Ye Q.L."/>
            <person name="Zhang D."/>
            <person name="Wang J.Y."/>
            <person name="Li Y.F."/>
            <person name="Zhong Z.M."/>
            <person name="Liu X."/>
            <person name="Yu X."/>
            <person name="Liu D.K."/>
            <person name="Tu X.D."/>
            <person name="Liu B."/>
            <person name="Hao Y."/>
            <person name="Liao X.Y."/>
            <person name="Jiang Y.T."/>
            <person name="Sun W.H."/>
            <person name="Chen J."/>
            <person name="Chen Y.Q."/>
            <person name="Ai Y."/>
            <person name="Zhai J.W."/>
            <person name="Wu S.S."/>
            <person name="Zhou Z."/>
            <person name="Hsiao Y.Y."/>
            <person name="Wu W.L."/>
            <person name="Chen Y.Y."/>
            <person name="Lin Y.F."/>
            <person name="Hsu J.L."/>
            <person name="Li C.Y."/>
            <person name="Wang Z.W."/>
            <person name="Zhao X."/>
            <person name="Zhong W.Y."/>
            <person name="Ma X.K."/>
            <person name="Ma L."/>
            <person name="Huang J."/>
            <person name="Chen G.Z."/>
            <person name="Huang M.Z."/>
            <person name="Huang L."/>
            <person name="Peng D.H."/>
            <person name="Luo Y.B."/>
            <person name="Zou S.Q."/>
            <person name="Chen S.P."/>
            <person name="Lan S."/>
            <person name="Tsai W.C."/>
            <person name="Van de Peer Y."/>
            <person name="Liu Z.J."/>
        </authorList>
    </citation>
    <scope>NUCLEOTIDE SEQUENCE [LARGE SCALE GENOMIC DNA]</scope>
    <source>
        <strain evidence="4">Lor287</strain>
    </source>
</reference>
<gene>
    <name evidence="4" type="ORF">KSP39_PZI022555</name>
</gene>
<name>A0AAP0AV91_9ASPA</name>
<feature type="repeat" description="ANK" evidence="3">
    <location>
        <begin position="30"/>
        <end position="62"/>
    </location>
</feature>
<dbReference type="AlphaFoldDB" id="A0AAP0AV91"/>
<dbReference type="InterPro" id="IPR002110">
    <property type="entry name" value="Ankyrin_rpt"/>
</dbReference>
<organism evidence="4 5">
    <name type="scientific">Platanthera zijinensis</name>
    <dbReference type="NCBI Taxonomy" id="2320716"/>
    <lineage>
        <taxon>Eukaryota</taxon>
        <taxon>Viridiplantae</taxon>
        <taxon>Streptophyta</taxon>
        <taxon>Embryophyta</taxon>
        <taxon>Tracheophyta</taxon>
        <taxon>Spermatophyta</taxon>
        <taxon>Magnoliopsida</taxon>
        <taxon>Liliopsida</taxon>
        <taxon>Asparagales</taxon>
        <taxon>Orchidaceae</taxon>
        <taxon>Orchidoideae</taxon>
        <taxon>Orchideae</taxon>
        <taxon>Orchidinae</taxon>
        <taxon>Platanthera</taxon>
    </lineage>
</organism>
<keyword evidence="5" id="KW-1185">Reference proteome</keyword>
<sequence>MLQEQEVRRRRQLSSRRSFNLGGIGETDDRGWTLLHVGARKGDLKVVKCLLEEGMDVNILAWGPKSQGETPLHLAAQGGHIKVMDLLLERGANIDARTKGACGYFAEAGTPLHNAAKSRNKEAIRFLIESGAFLPADMYDSRFNPPLHYCPGLEWAYEIMRMQVGEFSPSDTTSSSES</sequence>
<accession>A0AAP0AV91</accession>
<dbReference type="PROSITE" id="PS50297">
    <property type="entry name" value="ANK_REP_REGION"/>
    <property type="match status" value="3"/>
</dbReference>
<feature type="repeat" description="ANK" evidence="3">
    <location>
        <begin position="107"/>
        <end position="132"/>
    </location>
</feature>
<dbReference type="EMBL" id="JBBWWQ010000020">
    <property type="protein sequence ID" value="KAK8916372.1"/>
    <property type="molecule type" value="Genomic_DNA"/>
</dbReference>
<comment type="caution">
    <text evidence="4">The sequence shown here is derived from an EMBL/GenBank/DDBJ whole genome shotgun (WGS) entry which is preliminary data.</text>
</comment>
<evidence type="ECO:0000256" key="3">
    <source>
        <dbReference type="PROSITE-ProRule" id="PRU00023"/>
    </source>
</evidence>
<dbReference type="InterPro" id="IPR036770">
    <property type="entry name" value="Ankyrin_rpt-contain_sf"/>
</dbReference>
<dbReference type="PRINTS" id="PR01415">
    <property type="entry name" value="ANKYRIN"/>
</dbReference>
<dbReference type="PANTHER" id="PTHR24171">
    <property type="entry name" value="ANKYRIN REPEAT DOMAIN-CONTAINING PROTEIN 39-RELATED"/>
    <property type="match status" value="1"/>
</dbReference>
<dbReference type="SUPFAM" id="SSF48403">
    <property type="entry name" value="Ankyrin repeat"/>
    <property type="match status" value="1"/>
</dbReference>
<dbReference type="Proteomes" id="UP001418222">
    <property type="component" value="Unassembled WGS sequence"/>
</dbReference>
<protein>
    <submittedName>
        <fullName evidence="4">Uncharacterized protein</fullName>
    </submittedName>
</protein>
<dbReference type="SMART" id="SM00248">
    <property type="entry name" value="ANK"/>
    <property type="match status" value="3"/>
</dbReference>
<dbReference type="GO" id="GO:0004842">
    <property type="term" value="F:ubiquitin-protein transferase activity"/>
    <property type="evidence" value="ECO:0007669"/>
    <property type="project" value="TreeGrafter"/>
</dbReference>
<evidence type="ECO:0000256" key="2">
    <source>
        <dbReference type="ARBA" id="ARBA00023043"/>
    </source>
</evidence>
<evidence type="ECO:0000313" key="5">
    <source>
        <dbReference type="Proteomes" id="UP001418222"/>
    </source>
</evidence>
<dbReference type="Pfam" id="PF12796">
    <property type="entry name" value="Ank_2"/>
    <property type="match status" value="1"/>
</dbReference>
<evidence type="ECO:0000256" key="1">
    <source>
        <dbReference type="ARBA" id="ARBA00022737"/>
    </source>
</evidence>
<keyword evidence="2 3" id="KW-0040">ANK repeat</keyword>
<dbReference type="GO" id="GO:0085020">
    <property type="term" value="P:protein K6-linked ubiquitination"/>
    <property type="evidence" value="ECO:0007669"/>
    <property type="project" value="TreeGrafter"/>
</dbReference>
<dbReference type="PANTHER" id="PTHR24171:SF8">
    <property type="entry name" value="BRCA1-ASSOCIATED RING DOMAIN PROTEIN 1"/>
    <property type="match status" value="1"/>
</dbReference>
<feature type="repeat" description="ANK" evidence="3">
    <location>
        <begin position="67"/>
        <end position="99"/>
    </location>
</feature>
<dbReference type="Gene3D" id="1.25.40.20">
    <property type="entry name" value="Ankyrin repeat-containing domain"/>
    <property type="match status" value="1"/>
</dbReference>
<proteinExistence type="predicted"/>